<dbReference type="InterPro" id="IPR029058">
    <property type="entry name" value="AB_hydrolase_fold"/>
</dbReference>
<dbReference type="Proteomes" id="UP001375240">
    <property type="component" value="Unassembled WGS sequence"/>
</dbReference>
<evidence type="ECO:0000313" key="2">
    <source>
        <dbReference type="EMBL" id="KAK6355340.1"/>
    </source>
</evidence>
<feature type="domain" description="Dienelactone hydrolase" evidence="1">
    <location>
        <begin position="99"/>
        <end position="318"/>
    </location>
</feature>
<proteinExistence type="predicted"/>
<organism evidence="2 3">
    <name type="scientific">Orbilia brochopaga</name>
    <dbReference type="NCBI Taxonomy" id="3140254"/>
    <lineage>
        <taxon>Eukaryota</taxon>
        <taxon>Fungi</taxon>
        <taxon>Dikarya</taxon>
        <taxon>Ascomycota</taxon>
        <taxon>Pezizomycotina</taxon>
        <taxon>Orbiliomycetes</taxon>
        <taxon>Orbiliales</taxon>
        <taxon>Orbiliaceae</taxon>
        <taxon>Orbilia</taxon>
    </lineage>
</organism>
<protein>
    <recommendedName>
        <fullName evidence="1">Dienelactone hydrolase domain-containing protein</fullName>
    </recommendedName>
</protein>
<name>A0AAV9V8Y7_9PEZI</name>
<evidence type="ECO:0000313" key="3">
    <source>
        <dbReference type="Proteomes" id="UP001375240"/>
    </source>
</evidence>
<dbReference type="PANTHER" id="PTHR47668:SF1">
    <property type="entry name" value="DIENELACTONE HYDROLASE DOMAIN-CONTAINING PROTEIN-RELATED"/>
    <property type="match status" value="1"/>
</dbReference>
<dbReference type="Gene3D" id="3.40.50.1820">
    <property type="entry name" value="alpha/beta hydrolase"/>
    <property type="match status" value="1"/>
</dbReference>
<keyword evidence="3" id="KW-1185">Reference proteome</keyword>
<dbReference type="PANTHER" id="PTHR47668">
    <property type="entry name" value="DIENELACTONE HYDROLASE FAMILY PROTEIN (AFU_ORTHOLOGUE AFUA_6G01940)"/>
    <property type="match status" value="1"/>
</dbReference>
<comment type="caution">
    <text evidence="2">The sequence shown here is derived from an EMBL/GenBank/DDBJ whole genome shotgun (WGS) entry which is preliminary data.</text>
</comment>
<gene>
    <name evidence="2" type="ORF">TWF696_004449</name>
</gene>
<sequence>MSRFVVSRGIRFRPASRIQLSLCLRRGSNICPSTRQPPSVLAVDSISPQRPQSPLISFSRNFQNIAAMDRICEACKTIPPIVAEGYEKKGVDEDIGGVKCYVAAPQPTPKTGIIFVYDIFGYYPQTLQGADILALTDPGHVVIMPDFFNGQPMDLNFFPPDTDEKKAKWKSFFEIDAAIPRTTETAYKVLAGVKEKFPEVTTWGMFGLCWGGKAATVIAKDPKNVIQAAGQAHPAMLDAADYENYPLPQLTLFSKDEDPQVAQKVSETLEALGKGSVTKTYPNDIHGWMGARANLKNPAEAKSYEQGYTDVVEFFKKTLS</sequence>
<accession>A0AAV9V8Y7</accession>
<dbReference type="EMBL" id="JAVHNQ010000002">
    <property type="protein sequence ID" value="KAK6355340.1"/>
    <property type="molecule type" value="Genomic_DNA"/>
</dbReference>
<dbReference type="Pfam" id="PF01738">
    <property type="entry name" value="DLH"/>
    <property type="match status" value="1"/>
</dbReference>
<dbReference type="SUPFAM" id="SSF53474">
    <property type="entry name" value="alpha/beta-Hydrolases"/>
    <property type="match status" value="1"/>
</dbReference>
<dbReference type="GO" id="GO:0016787">
    <property type="term" value="F:hydrolase activity"/>
    <property type="evidence" value="ECO:0007669"/>
    <property type="project" value="InterPro"/>
</dbReference>
<reference evidence="2 3" key="1">
    <citation type="submission" date="2019-10" db="EMBL/GenBank/DDBJ databases">
        <authorList>
            <person name="Palmer J.M."/>
        </authorList>
    </citation>
    <scope>NUCLEOTIDE SEQUENCE [LARGE SCALE GENOMIC DNA]</scope>
    <source>
        <strain evidence="2 3">TWF696</strain>
    </source>
</reference>
<evidence type="ECO:0000259" key="1">
    <source>
        <dbReference type="Pfam" id="PF01738"/>
    </source>
</evidence>
<dbReference type="InterPro" id="IPR002925">
    <property type="entry name" value="Dienelactn_hydro"/>
</dbReference>
<dbReference type="AlphaFoldDB" id="A0AAV9V8Y7"/>